<dbReference type="InParanoid" id="A0A1X7UFL4"/>
<dbReference type="Gene3D" id="3.40.50.300">
    <property type="entry name" value="P-loop containing nucleotide triphosphate hydrolases"/>
    <property type="match status" value="2"/>
</dbReference>
<feature type="transmembrane region" description="Helical" evidence="13">
    <location>
        <begin position="344"/>
        <end position="365"/>
    </location>
</feature>
<feature type="transmembrane region" description="Helical" evidence="13">
    <location>
        <begin position="1120"/>
        <end position="1139"/>
    </location>
</feature>
<dbReference type="EC" id="7.6.2.3" evidence="10"/>
<dbReference type="GO" id="GO:0016887">
    <property type="term" value="F:ATP hydrolysis activity"/>
    <property type="evidence" value="ECO:0007669"/>
    <property type="project" value="InterPro"/>
</dbReference>
<dbReference type="InterPro" id="IPR017871">
    <property type="entry name" value="ABC_transporter-like_CS"/>
</dbReference>
<dbReference type="SMART" id="SM00382">
    <property type="entry name" value="AAA"/>
    <property type="match status" value="2"/>
</dbReference>
<dbReference type="SUPFAM" id="SSF90123">
    <property type="entry name" value="ABC transporter transmembrane region"/>
    <property type="match status" value="2"/>
</dbReference>
<feature type="transmembrane region" description="Helical" evidence="13">
    <location>
        <begin position="1098"/>
        <end position="1114"/>
    </location>
</feature>
<proteinExistence type="inferred from homology"/>
<dbReference type="CDD" id="cd03250">
    <property type="entry name" value="ABCC_MRP_domain1"/>
    <property type="match status" value="1"/>
</dbReference>
<dbReference type="PANTHER" id="PTHR24223">
    <property type="entry name" value="ATP-BINDING CASSETTE SUB-FAMILY C"/>
    <property type="match status" value="1"/>
</dbReference>
<keyword evidence="6" id="KW-0547">Nucleotide-binding</keyword>
<dbReference type="Pfam" id="PF00664">
    <property type="entry name" value="ABC_membrane"/>
    <property type="match status" value="3"/>
</dbReference>
<accession>A0A1X7UFL4</accession>
<comment type="subcellular location">
    <subcellularLocation>
        <location evidence="1">Vacuole membrane</location>
        <topology evidence="1">Multi-pass membrane protein</topology>
    </subcellularLocation>
</comment>
<reference evidence="16" key="1">
    <citation type="submission" date="2017-05" db="UniProtKB">
        <authorList>
            <consortium name="EnsemblMetazoa"/>
        </authorList>
    </citation>
    <scope>IDENTIFICATION</scope>
</reference>
<comment type="similarity">
    <text evidence="2">Belongs to the ABC transporter superfamily. ABCC family. Conjugate transporter (TC 3.A.1.208) subfamily.</text>
</comment>
<comment type="catalytic activity">
    <reaction evidence="11">
        <text>leukotriene C4(in) + ATP + H2O = leukotriene C4(out) + ADP + phosphate + H(+)</text>
        <dbReference type="Rhea" id="RHEA:38963"/>
        <dbReference type="ChEBI" id="CHEBI:15377"/>
        <dbReference type="ChEBI" id="CHEBI:15378"/>
        <dbReference type="ChEBI" id="CHEBI:30616"/>
        <dbReference type="ChEBI" id="CHEBI:43474"/>
        <dbReference type="ChEBI" id="CHEBI:57973"/>
        <dbReference type="ChEBI" id="CHEBI:456216"/>
    </reaction>
    <physiologicalReaction direction="left-to-right" evidence="11">
        <dbReference type="Rhea" id="RHEA:38964"/>
    </physiologicalReaction>
</comment>
<dbReference type="FunFam" id="1.20.1560.10:FF:000001">
    <property type="entry name" value="ATP-binding cassette subfamily C member 1"/>
    <property type="match status" value="1"/>
</dbReference>
<feature type="region of interest" description="Disordered" evidence="12">
    <location>
        <begin position="790"/>
        <end position="843"/>
    </location>
</feature>
<protein>
    <recommendedName>
        <fullName evidence="10">ABC-type glutathione-S-conjugate transporter</fullName>
        <ecNumber evidence="10">7.6.2.3</ecNumber>
    </recommendedName>
</protein>
<dbReference type="Pfam" id="PF00005">
    <property type="entry name" value="ABC_tran"/>
    <property type="match status" value="2"/>
</dbReference>
<evidence type="ECO:0000256" key="7">
    <source>
        <dbReference type="ARBA" id="ARBA00022840"/>
    </source>
</evidence>
<dbReference type="CDD" id="cd18603">
    <property type="entry name" value="ABC_6TM_MRP1_2_3_6_D2_like"/>
    <property type="match status" value="1"/>
</dbReference>
<feature type="compositionally biased region" description="Basic and acidic residues" evidence="12">
    <location>
        <begin position="834"/>
        <end position="843"/>
    </location>
</feature>
<dbReference type="PROSITE" id="PS50893">
    <property type="entry name" value="ABC_TRANSPORTER_2"/>
    <property type="match status" value="2"/>
</dbReference>
<name>A0A1X7UFL4_AMPQE</name>
<evidence type="ECO:0000256" key="4">
    <source>
        <dbReference type="ARBA" id="ARBA00022692"/>
    </source>
</evidence>
<dbReference type="CDD" id="cd03244">
    <property type="entry name" value="ABCC_MRP_domain2"/>
    <property type="match status" value="1"/>
</dbReference>
<feature type="transmembrane region" description="Helical" evidence="13">
    <location>
        <begin position="116"/>
        <end position="138"/>
    </location>
</feature>
<evidence type="ECO:0000256" key="13">
    <source>
        <dbReference type="SAM" id="Phobius"/>
    </source>
</evidence>
<dbReference type="Gene3D" id="1.20.1560.10">
    <property type="entry name" value="ABC transporter type 1, transmembrane domain"/>
    <property type="match status" value="2"/>
</dbReference>
<evidence type="ECO:0000256" key="10">
    <source>
        <dbReference type="ARBA" id="ARBA00024220"/>
    </source>
</evidence>
<feature type="transmembrane region" description="Helical" evidence="13">
    <location>
        <begin position="418"/>
        <end position="439"/>
    </location>
</feature>
<evidence type="ECO:0000256" key="5">
    <source>
        <dbReference type="ARBA" id="ARBA00022737"/>
    </source>
</evidence>
<dbReference type="SUPFAM" id="SSF52540">
    <property type="entry name" value="P-loop containing nucleoside triphosphate hydrolases"/>
    <property type="match status" value="2"/>
</dbReference>
<feature type="transmembrane region" description="Helical" evidence="13">
    <location>
        <begin position="150"/>
        <end position="172"/>
    </location>
</feature>
<feature type="transmembrane region" description="Helical" evidence="13">
    <location>
        <begin position="495"/>
        <end position="520"/>
    </location>
</feature>
<keyword evidence="7" id="KW-0067">ATP-binding</keyword>
<dbReference type="PANTHER" id="PTHR24223:SF443">
    <property type="entry name" value="MULTIDRUG-RESISTANCE LIKE PROTEIN 1, ISOFORM I"/>
    <property type="match status" value="1"/>
</dbReference>
<dbReference type="FunFam" id="3.40.50.300:FF:000997">
    <property type="entry name" value="Multidrug resistance-associated protein 1"/>
    <property type="match status" value="1"/>
</dbReference>
<dbReference type="eggNOG" id="KOG0054">
    <property type="taxonomic scope" value="Eukaryota"/>
</dbReference>
<dbReference type="InterPro" id="IPR050173">
    <property type="entry name" value="ABC_transporter_C-like"/>
</dbReference>
<keyword evidence="4 13" id="KW-0812">Transmembrane</keyword>
<evidence type="ECO:0000256" key="12">
    <source>
        <dbReference type="SAM" id="MobiDB-lite"/>
    </source>
</evidence>
<evidence type="ECO:0000256" key="3">
    <source>
        <dbReference type="ARBA" id="ARBA00022448"/>
    </source>
</evidence>
<dbReference type="Pfam" id="PF24357">
    <property type="entry name" value="TMD0_ABC"/>
    <property type="match status" value="1"/>
</dbReference>
<feature type="transmembrane region" description="Helical" evidence="13">
    <location>
        <begin position="1007"/>
        <end position="1027"/>
    </location>
</feature>
<sequence length="1431" mass="160077">MALDYLNDFCSPESLFWKSESGLTVGSDNSSFQSHDSVDLTLCFQDTAILYGICFTFSLLAVLCFLFGSISKRPSIPHGWLHITKIVTCILMLIPPLCDVIYSVFQSLKFNKDVAIYHYVSPVVLLLTIIITVLFIEFERRRGMRSPGPLILFWLSLTLYCGIKTRTLSLIAEDNRGIPDKFRFFTFVAEFILLILQLVLSFIQEPRSSYQHLTEEARVLCPEEAAPFFSRITWWWMNSFIRKGYRRGLTYDGLYDLNNDDKSRTVSPKFEKEWNNQLNKIKGCSSSREPSLLYALTKSYGAVLFIAGFFKLGQDILAFVSPLLLKALINYVKNEDEPAWRGYLYAGVMFTAAVLQSFLLQQYYYRCYVCGMRVRTGVIAAVYRKALKLSSKSRMNRTVGEIVNLITDTPLPLNGAPVFAGFGVTLSLIPLNMLTGSLIRRIQTSLMIKKDSRIKIVNEVLNGIKLIKLYAWDIPFKQYIMNIRQKEVNVLRKSAYINASVSFTWACAPYMVALATFATYSIVHRNSTDPNDRLTADKAFVALSLFNLLRFPLSMAPMLISSLVEASVSLRRLSSFLKSDELDPDSVNRGNTPTSDDEDAVSVRGGIFTWDRPERPSLRNINLSVKPGELVAVVGPVGAGKSSLISAMLGEMEKINGTVTINGSVAYVPQQAWIQNATVKDNILFGKQFNYLLYRGTLGACALETDLEILPGGDMTEIGEKGINLSGGQKQHVSLARAVYQESDVYLLDDPLSAVDSHVGKHIFDKVIGPEGALKDKCVHDISHPPLFDTRRLHSGSLKSSDEDEERSFIPSKRGSSRQSSFRSSRSPSMSKGEPNERSKLIGEEKVETGNVKFSVFFDYAKACSLWISFITLFFNMLTDGAAVGQNLWLAHWSNGEEHTNKSNLALNLGVYSALGALQGIMVLFGAFSLYFGALNASMRLHNGMLSNILRSPMSFFDTTPLGRILNRFSKDIYMIDEEIPRSLRSFLITLFTVLSTIVVVSIASPWFMLAVIPLLVVYIVIQRYYVATSRQLRRLESSSRSPIYSHFQETINGSSSIRAYLKVDEFLAQSEAKVDYNQIAYYPSVCADRWLAIRVEFLGNFIILAASLFAVLQRNYDQVFGYISPGIAGLSISYALQVTQELNWMVRMTSELETNIVAVERTKEYSETPTEAPSVIPGRRVPPGWPTEGRVQFDHYSTRYRPGLDLVLKNISCDIPGGQKVGIVGRTGAGKSSLTAALFRIIESAQGRILIDGVDISTYGLNDLRSNLTIIPQDPVLFSGTLRMNLDPFDIHTDDELWRALKTAHLSGFFESLTGGESTITEGGENLSVGQRQLVCLARALLRKTKILVLDEATAAVDVETDELIQKTIRKEFSDCTVLTIAHRLNTIMDYDKIMVLDSGRIREFDTPGNLIEQRGIFYGMVKDAGLVDD</sequence>
<dbReference type="OrthoDB" id="6500128at2759"/>
<evidence type="ECO:0000259" key="15">
    <source>
        <dbReference type="PROSITE" id="PS50929"/>
    </source>
</evidence>
<evidence type="ECO:0000259" key="14">
    <source>
        <dbReference type="PROSITE" id="PS50893"/>
    </source>
</evidence>
<dbReference type="GO" id="GO:0005774">
    <property type="term" value="C:vacuolar membrane"/>
    <property type="evidence" value="ECO:0007669"/>
    <property type="project" value="UniProtKB-SubCell"/>
</dbReference>
<feature type="domain" description="ABC transporter" evidence="14">
    <location>
        <begin position="1192"/>
        <end position="1425"/>
    </location>
</feature>
<keyword evidence="5" id="KW-0677">Repeat</keyword>
<evidence type="ECO:0000256" key="6">
    <source>
        <dbReference type="ARBA" id="ARBA00022741"/>
    </source>
</evidence>
<feature type="domain" description="ABC transmembrane type-1" evidence="15">
    <location>
        <begin position="870"/>
        <end position="1155"/>
    </location>
</feature>
<dbReference type="PROSITE" id="PS50929">
    <property type="entry name" value="ABC_TM1F"/>
    <property type="match status" value="2"/>
</dbReference>
<evidence type="ECO:0000256" key="8">
    <source>
        <dbReference type="ARBA" id="ARBA00022989"/>
    </source>
</evidence>
<feature type="domain" description="ABC transmembrane type-1" evidence="15">
    <location>
        <begin position="305"/>
        <end position="565"/>
    </location>
</feature>
<feature type="transmembrane region" description="Helical" evidence="13">
    <location>
        <begin position="866"/>
        <end position="889"/>
    </location>
</feature>
<feature type="transmembrane region" description="Helical" evidence="13">
    <location>
        <begin position="184"/>
        <end position="203"/>
    </location>
</feature>
<feature type="compositionally biased region" description="Low complexity" evidence="12">
    <location>
        <begin position="812"/>
        <end position="831"/>
    </location>
</feature>
<dbReference type="InterPro" id="IPR056227">
    <property type="entry name" value="TMD0_ABC"/>
</dbReference>
<dbReference type="EnsemblMetazoa" id="Aqu2.1.26435_001">
    <property type="protein sequence ID" value="Aqu2.1.26435_001"/>
    <property type="gene ID" value="Aqu2.1.26435"/>
</dbReference>
<dbReference type="InterPro" id="IPR003593">
    <property type="entry name" value="AAA+_ATPase"/>
</dbReference>
<dbReference type="STRING" id="400682.A0A1X7UFL4"/>
<dbReference type="FunFam" id="3.40.50.300:FF:000074">
    <property type="entry name" value="Multidrug resistance-associated protein 5 isoform 1"/>
    <property type="match status" value="1"/>
</dbReference>
<evidence type="ECO:0000313" key="16">
    <source>
        <dbReference type="EnsemblMetazoa" id="Aqu2.1.26435_001"/>
    </source>
</evidence>
<keyword evidence="9 13" id="KW-0472">Membrane</keyword>
<dbReference type="PROSITE" id="PS00211">
    <property type="entry name" value="ABC_TRANSPORTER_1"/>
    <property type="match status" value="1"/>
</dbReference>
<keyword evidence="3" id="KW-0813">Transport</keyword>
<dbReference type="GO" id="GO:0005524">
    <property type="term" value="F:ATP binding"/>
    <property type="evidence" value="ECO:0007669"/>
    <property type="project" value="UniProtKB-KW"/>
</dbReference>
<evidence type="ECO:0000256" key="2">
    <source>
        <dbReference type="ARBA" id="ARBA00009726"/>
    </source>
</evidence>
<feature type="transmembrane region" description="Helical" evidence="13">
    <location>
        <begin position="80"/>
        <end position="104"/>
    </location>
</feature>
<dbReference type="InterPro" id="IPR027417">
    <property type="entry name" value="P-loop_NTPase"/>
</dbReference>
<feature type="transmembrane region" description="Helical" evidence="13">
    <location>
        <begin position="48"/>
        <end position="68"/>
    </location>
</feature>
<dbReference type="FunCoup" id="A0A1X7UFL4">
    <property type="interactions" value="247"/>
</dbReference>
<keyword evidence="8 13" id="KW-1133">Transmembrane helix</keyword>
<feature type="domain" description="ABC transporter" evidence="14">
    <location>
        <begin position="601"/>
        <end position="827"/>
    </location>
</feature>
<dbReference type="InterPro" id="IPR011527">
    <property type="entry name" value="ABC1_TM_dom"/>
</dbReference>
<organism evidence="16">
    <name type="scientific">Amphimedon queenslandica</name>
    <name type="common">Sponge</name>
    <dbReference type="NCBI Taxonomy" id="400682"/>
    <lineage>
        <taxon>Eukaryota</taxon>
        <taxon>Metazoa</taxon>
        <taxon>Porifera</taxon>
        <taxon>Demospongiae</taxon>
        <taxon>Heteroscleromorpha</taxon>
        <taxon>Haplosclerida</taxon>
        <taxon>Niphatidae</taxon>
        <taxon>Amphimedon</taxon>
    </lineage>
</organism>
<dbReference type="CDD" id="cd18595">
    <property type="entry name" value="ABC_6TM_MRP1_2_3_6_D1_like"/>
    <property type="match status" value="1"/>
</dbReference>
<feature type="transmembrane region" description="Helical" evidence="13">
    <location>
        <begin position="540"/>
        <end position="564"/>
    </location>
</feature>
<dbReference type="InterPro" id="IPR003439">
    <property type="entry name" value="ABC_transporter-like_ATP-bd"/>
</dbReference>
<dbReference type="InterPro" id="IPR036640">
    <property type="entry name" value="ABC1_TM_sf"/>
</dbReference>
<feature type="transmembrane region" description="Helical" evidence="13">
    <location>
        <begin position="909"/>
        <end position="932"/>
    </location>
</feature>
<evidence type="ECO:0000256" key="9">
    <source>
        <dbReference type="ARBA" id="ARBA00023136"/>
    </source>
</evidence>
<evidence type="ECO:0000256" key="11">
    <source>
        <dbReference type="ARBA" id="ARBA00047523"/>
    </source>
</evidence>
<dbReference type="GO" id="GO:0015431">
    <property type="term" value="F:ABC-type glutathione S-conjugate transporter activity"/>
    <property type="evidence" value="ECO:0007669"/>
    <property type="project" value="UniProtKB-EC"/>
</dbReference>
<evidence type="ECO:0000256" key="1">
    <source>
        <dbReference type="ARBA" id="ARBA00004128"/>
    </source>
</evidence>